<proteinExistence type="predicted"/>
<evidence type="ECO:0000313" key="3">
    <source>
        <dbReference type="WBParaSite" id="BXY_1729100.1"/>
    </source>
</evidence>
<evidence type="ECO:0000256" key="1">
    <source>
        <dbReference type="SAM" id="Phobius"/>
    </source>
</evidence>
<accession>A0A1I7SW60</accession>
<feature type="transmembrane region" description="Helical" evidence="1">
    <location>
        <begin position="76"/>
        <end position="101"/>
    </location>
</feature>
<dbReference type="Proteomes" id="UP000095284">
    <property type="component" value="Unplaced"/>
</dbReference>
<keyword evidence="1" id="KW-1133">Transmembrane helix</keyword>
<keyword evidence="1" id="KW-0472">Membrane</keyword>
<organism evidence="2 3">
    <name type="scientific">Bursaphelenchus xylophilus</name>
    <name type="common">Pinewood nematode worm</name>
    <name type="synonym">Aphelenchoides xylophilus</name>
    <dbReference type="NCBI Taxonomy" id="6326"/>
    <lineage>
        <taxon>Eukaryota</taxon>
        <taxon>Metazoa</taxon>
        <taxon>Ecdysozoa</taxon>
        <taxon>Nematoda</taxon>
        <taxon>Chromadorea</taxon>
        <taxon>Rhabditida</taxon>
        <taxon>Tylenchina</taxon>
        <taxon>Tylenchomorpha</taxon>
        <taxon>Aphelenchoidea</taxon>
        <taxon>Aphelenchoididae</taxon>
        <taxon>Bursaphelenchus</taxon>
    </lineage>
</organism>
<name>A0A1I7SW60_BURXY</name>
<protein>
    <submittedName>
        <fullName evidence="3">Transmembrane protein</fullName>
    </submittedName>
</protein>
<dbReference type="WBParaSite" id="BXY_1729100.1">
    <property type="protein sequence ID" value="BXY_1729100.1"/>
    <property type="gene ID" value="BXY_1729100"/>
</dbReference>
<evidence type="ECO:0000313" key="2">
    <source>
        <dbReference type="Proteomes" id="UP000095284"/>
    </source>
</evidence>
<sequence>MECHASKKHSVKKTKGLLNLQVFKGRSLSNFAFYNNTMISQKHVPLTITKVTVRERPQTSTQILQSPYNSQLEANMLASAAALFECSMLFVATLTALLSILSPNLRSGLYSVLVLLPISLMISRTEAASDDLDD</sequence>
<keyword evidence="1" id="KW-0812">Transmembrane</keyword>
<reference evidence="3" key="1">
    <citation type="submission" date="2016-11" db="UniProtKB">
        <authorList>
            <consortium name="WormBaseParasite"/>
        </authorList>
    </citation>
    <scope>IDENTIFICATION</scope>
</reference>
<dbReference type="AlphaFoldDB" id="A0A1I7SW60"/>